<gene>
    <name evidence="6" type="ORF">L284_04180</name>
</gene>
<dbReference type="GO" id="GO:0000976">
    <property type="term" value="F:transcription cis-regulatory region binding"/>
    <property type="evidence" value="ECO:0007669"/>
    <property type="project" value="TreeGrafter"/>
</dbReference>
<dbReference type="PANTHER" id="PTHR30055:SF119">
    <property type="entry name" value="NALC"/>
    <property type="match status" value="1"/>
</dbReference>
<keyword evidence="1" id="KW-0805">Transcription regulation</keyword>
<proteinExistence type="predicted"/>
<protein>
    <recommendedName>
        <fullName evidence="5">HTH tetR-type domain-containing protein</fullName>
    </recommendedName>
</protein>
<keyword evidence="3" id="KW-0804">Transcription</keyword>
<name>T0HQJ9_9SPHN</name>
<dbReference type="GO" id="GO:0003700">
    <property type="term" value="F:DNA-binding transcription factor activity"/>
    <property type="evidence" value="ECO:0007669"/>
    <property type="project" value="TreeGrafter"/>
</dbReference>
<sequence>MTENMGKRELNKAKKRAAIVEVATRSFFDRGYAATTMSSIADELGGSKATLWAHFGSKEDLFAAVVDNKVDSFAQDVNEVLTGQTFSFPALRRACLRFIDCLLRENSVQLFRLVVSEGERFPEINEMFYERGPQRFRGCVTEFYATQFTQEEAERLTQVTVSALVGYRSDILMRPRRPTLKEREAFVDDLIGLIDWPRAPCPQAGRAAGMA</sequence>
<feature type="DNA-binding region" description="H-T-H motif" evidence="4">
    <location>
        <begin position="36"/>
        <end position="55"/>
    </location>
</feature>
<keyword evidence="2 4" id="KW-0238">DNA-binding</keyword>
<feature type="domain" description="HTH tetR-type" evidence="5">
    <location>
        <begin position="13"/>
        <end position="73"/>
    </location>
</feature>
<evidence type="ECO:0000313" key="7">
    <source>
        <dbReference type="Proteomes" id="UP000015527"/>
    </source>
</evidence>
<comment type="caution">
    <text evidence="6">The sequence shown here is derived from an EMBL/GenBank/DDBJ whole genome shotgun (WGS) entry which is preliminary data.</text>
</comment>
<dbReference type="Pfam" id="PF00440">
    <property type="entry name" value="TetR_N"/>
    <property type="match status" value="1"/>
</dbReference>
<dbReference type="PATRIC" id="fig|1096930.3.peg.823"/>
<evidence type="ECO:0000256" key="3">
    <source>
        <dbReference type="ARBA" id="ARBA00023163"/>
    </source>
</evidence>
<evidence type="ECO:0000259" key="5">
    <source>
        <dbReference type="PROSITE" id="PS50977"/>
    </source>
</evidence>
<dbReference type="InterPro" id="IPR009057">
    <property type="entry name" value="Homeodomain-like_sf"/>
</dbReference>
<dbReference type="eggNOG" id="COG1309">
    <property type="taxonomic scope" value="Bacteria"/>
</dbReference>
<evidence type="ECO:0000313" key="6">
    <source>
        <dbReference type="EMBL" id="EQB18651.1"/>
    </source>
</evidence>
<dbReference type="OrthoDB" id="9816431at2"/>
<evidence type="ECO:0000256" key="4">
    <source>
        <dbReference type="PROSITE-ProRule" id="PRU00335"/>
    </source>
</evidence>
<dbReference type="SUPFAM" id="SSF46689">
    <property type="entry name" value="Homeodomain-like"/>
    <property type="match status" value="1"/>
</dbReference>
<dbReference type="PANTHER" id="PTHR30055">
    <property type="entry name" value="HTH-TYPE TRANSCRIPTIONAL REGULATOR RUTR"/>
    <property type="match status" value="1"/>
</dbReference>
<dbReference type="Pfam" id="PF14246">
    <property type="entry name" value="TetR_C_7"/>
    <property type="match status" value="1"/>
</dbReference>
<dbReference type="AlphaFoldDB" id="T0HQJ9"/>
<dbReference type="FunFam" id="1.10.10.60:FF:000141">
    <property type="entry name" value="TetR family transcriptional regulator"/>
    <property type="match status" value="1"/>
</dbReference>
<dbReference type="Proteomes" id="UP000015527">
    <property type="component" value="Unassembled WGS sequence"/>
</dbReference>
<accession>T0HQJ9</accession>
<organism evidence="6 7">
    <name type="scientific">Novosphingobium lindaniclasticum LE124</name>
    <dbReference type="NCBI Taxonomy" id="1096930"/>
    <lineage>
        <taxon>Bacteria</taxon>
        <taxon>Pseudomonadati</taxon>
        <taxon>Pseudomonadota</taxon>
        <taxon>Alphaproteobacteria</taxon>
        <taxon>Sphingomonadales</taxon>
        <taxon>Sphingomonadaceae</taxon>
        <taxon>Novosphingobium</taxon>
    </lineage>
</organism>
<dbReference type="EMBL" id="ATHL01000036">
    <property type="protein sequence ID" value="EQB18651.1"/>
    <property type="molecule type" value="Genomic_DNA"/>
</dbReference>
<evidence type="ECO:0000256" key="2">
    <source>
        <dbReference type="ARBA" id="ARBA00023125"/>
    </source>
</evidence>
<reference evidence="6 7" key="1">
    <citation type="journal article" date="2013" name="Genome Announc.">
        <title>Genome Sequence of Novosphingobium lindaniclasticum LE124T, Isolated from a Hexachlorocyclohexane Dumpsite.</title>
        <authorList>
            <person name="Saxena A."/>
            <person name="Nayyar N."/>
            <person name="Sangwan N."/>
            <person name="Kumari R."/>
            <person name="Khurana J.P."/>
            <person name="Lal R."/>
        </authorList>
    </citation>
    <scope>NUCLEOTIDE SEQUENCE [LARGE SCALE GENOMIC DNA]</scope>
    <source>
        <strain evidence="6 7">LE124</strain>
    </source>
</reference>
<dbReference type="PROSITE" id="PS50977">
    <property type="entry name" value="HTH_TETR_2"/>
    <property type="match status" value="1"/>
</dbReference>
<evidence type="ECO:0000256" key="1">
    <source>
        <dbReference type="ARBA" id="ARBA00023015"/>
    </source>
</evidence>
<dbReference type="InterPro" id="IPR039536">
    <property type="entry name" value="TetR_C_Proteobacteria"/>
</dbReference>
<dbReference type="Gene3D" id="1.10.357.10">
    <property type="entry name" value="Tetracycline Repressor, domain 2"/>
    <property type="match status" value="1"/>
</dbReference>
<dbReference type="InterPro" id="IPR001647">
    <property type="entry name" value="HTH_TetR"/>
</dbReference>
<dbReference type="InterPro" id="IPR050109">
    <property type="entry name" value="HTH-type_TetR-like_transc_reg"/>
</dbReference>
<keyword evidence="7" id="KW-1185">Reference proteome</keyword>
<dbReference type="PRINTS" id="PR00455">
    <property type="entry name" value="HTHTETR"/>
</dbReference>